<name>A0ACC9MQF2_9STAP</name>
<comment type="caution">
    <text evidence="1">The sequence shown here is derived from an EMBL/GenBank/DDBJ whole genome shotgun (WGS) entry which is preliminary data.</text>
</comment>
<protein>
    <submittedName>
        <fullName evidence="1">Uncharacterized protein</fullName>
    </submittedName>
</protein>
<evidence type="ECO:0000313" key="2">
    <source>
        <dbReference type="Proteomes" id="UP000233606"/>
    </source>
</evidence>
<organism evidence="1 2">
    <name type="scientific">Macrococcoides caseolyticum</name>
    <dbReference type="NCBI Taxonomy" id="69966"/>
    <lineage>
        <taxon>Bacteria</taxon>
        <taxon>Bacillati</taxon>
        <taxon>Bacillota</taxon>
        <taxon>Bacilli</taxon>
        <taxon>Bacillales</taxon>
        <taxon>Staphylococcaceae</taxon>
        <taxon>Macrococcoides</taxon>
    </lineage>
</organism>
<accession>A0ACC9MQF2</accession>
<dbReference type="EMBL" id="PIWU01000020">
    <property type="protein sequence ID" value="PKE55650.1"/>
    <property type="molecule type" value="Genomic_DNA"/>
</dbReference>
<reference evidence="1" key="1">
    <citation type="submission" date="2017-12" db="EMBL/GenBank/DDBJ databases">
        <title>Genomics of Macrococcus caseolyticus.</title>
        <authorList>
            <person name="MacFadyen A.C."/>
            <person name="Paterson G.K."/>
        </authorList>
    </citation>
    <scope>NUCLEOTIDE SEQUENCE</scope>
    <source>
        <strain evidence="1">5459_5_49</strain>
    </source>
</reference>
<sequence length="1441" mass="162990">MYTVNLKRFDNTDKVTIWDYRRDDNIMKSGTLDKSVDQIDEFKFELINDSRQFESFLTLVEIKNELKNKIVFRGRILIPSQHMAEDGIFNSDYTVEGAAAYMHDSYPSYKFFESATPKSYITFLVNEHNKQVESYKQIKLGAVNFTMKEQVSEAVEYDTTKYAFTYLEKTIWQHIVDDCIGRWGGEILVRYEADGTYIDWLDPVGTKKDAALRIGKNIKSFSKSIDPTNVVTRLIPLGPAEESAAGQSQRLTIVEDSRSGGKNYIDIPELQKIYGIQNGIEIFEDEYTPDTLYNAAKRKVDDIKKNLVKQQMQINLLDLSYIGIDPDEYERGHQYEVFFEPFDVKEWMRIISTNEDITNPHNKSVVIGEKPLSIDDVQKSIAEQRTKLLQRKLDNFNQKLNDSISNVNTIVQDTLDTELQHYEKKIIKSDTPPTNAVNDVFWLDTSNPSVPILKRYWESQWIKASVDNAEDIGGITREKALFSELTNTFINLTIQHSKLLNEMHEVMNSEYLVDEDIKTLLNTNLDKTVTVFNNIKTNLESMNEDTATIGKLIDTQTLFLKYREQLQALYKVVEQAKLSIDARFKLLQSQYTDEKFNEAMENVAKTLPNGKWNADTKTLTSDVPNQDKLDSIVNDLKLFVNNQDNALETKIGKSVDAKIVDTKNEFTRQFTEVNSKVDKLSFENRNLIEGTTLMNKDIKKTWGTYNQLHMVDIVSANSKLKVGDTVTLSFDVQMTDGTYLRIYDSNGQIDKTIGEKTYTNIGNTKQRLSYTTTLKASSKNNARWMLAFYNNNNGDKFTIENIKLEFGSKATPYSIAPEDIDKSINDVKVKVETVEGGLTATNKKFETVYSKTETEQLLNSNLQPIKTDVNSTKSSIEQLDKEIKTKVSQTTYTTDQANVVQRLNSADSERQQLSNQIADRVTLTEYNSGIEAIEQNTDQKLTTMKTEIIQDGKKISQEVSQQIYNASSKTLNQTLSQYINSISTGHQFTYDENGNISNFTVGSSGIKLNGRVIDMNDGDVIIKNGVTTITDAYIPKLFSKQATIEYLDAIGITARTLQARDKQASVNIENGSITMNRDNGARMDVGLDGIQSFNSGGSLRFSLTQTLVTTSAVGTSVSNVYLGTAPTGEARVVDMNGIPGDGAIGSYSYRPLRTLAIKFPLKANGYIGIDGNELRIMSDGLNDGGFKNIRADKGYFATVDMNNEINGTHFYIRPKPGGELRATYNNGGDTSYANIRSDGIYVPWIDYNGHIAGSHFYIRPAYGGEVRLTNTGTTDQFASLRSNGIYVPWIDFNGQIPGSHLYIRPGSGGEVRFTKTGTTDQFINIRANDGDFNQISYNKWVQKSREEWKTGIRKWEVNASEVLINEVDIYEFYYKNDLDYLTRGSVIGDGYKVPDFWLSKSKNGIDNTSVIWTLAKALQEQIKRNNDLENRLKILEDKLNG</sequence>
<gene>
    <name evidence="1" type="ORF">CW682_10635</name>
</gene>
<dbReference type="Proteomes" id="UP000233606">
    <property type="component" value="Unassembled WGS sequence"/>
</dbReference>
<evidence type="ECO:0000313" key="1">
    <source>
        <dbReference type="EMBL" id="PKE55650.1"/>
    </source>
</evidence>
<keyword evidence="2" id="KW-1185">Reference proteome</keyword>
<proteinExistence type="predicted"/>